<dbReference type="VEuPathDB" id="TriTrypDB:TM35_001181010"/>
<feature type="transmembrane region" description="Helical" evidence="2">
    <location>
        <begin position="31"/>
        <end position="56"/>
    </location>
</feature>
<keyword evidence="2" id="KW-1133">Transmembrane helix</keyword>
<dbReference type="AlphaFoldDB" id="A0A1X0NF82"/>
<evidence type="ECO:0000313" key="4">
    <source>
        <dbReference type="Proteomes" id="UP000192257"/>
    </source>
</evidence>
<feature type="region of interest" description="Disordered" evidence="1">
    <location>
        <begin position="65"/>
        <end position="92"/>
    </location>
</feature>
<organism evidence="3 4">
    <name type="scientific">Trypanosoma theileri</name>
    <dbReference type="NCBI Taxonomy" id="67003"/>
    <lineage>
        <taxon>Eukaryota</taxon>
        <taxon>Discoba</taxon>
        <taxon>Euglenozoa</taxon>
        <taxon>Kinetoplastea</taxon>
        <taxon>Metakinetoplastina</taxon>
        <taxon>Trypanosomatida</taxon>
        <taxon>Trypanosomatidae</taxon>
        <taxon>Trypanosoma</taxon>
    </lineage>
</organism>
<protein>
    <submittedName>
        <fullName evidence="3">Uncharacterized protein</fullName>
    </submittedName>
</protein>
<accession>A0A1X0NF82</accession>
<dbReference type="RefSeq" id="XP_028876925.1">
    <property type="nucleotide sequence ID" value="XM_029031778.1"/>
</dbReference>
<reference evidence="3 4" key="1">
    <citation type="submission" date="2017-03" db="EMBL/GenBank/DDBJ databases">
        <title>An alternative strategy for trypanosome survival in the mammalian bloodstream revealed through genome and transcriptome analysis of the ubiquitous bovine parasite Trypanosoma (Megatrypanum) theileri.</title>
        <authorList>
            <person name="Kelly S."/>
            <person name="Ivens A."/>
            <person name="Mott A."/>
            <person name="O'Neill E."/>
            <person name="Emms D."/>
            <person name="Macleod O."/>
            <person name="Voorheis P."/>
            <person name="Matthews J."/>
            <person name="Matthews K."/>
            <person name="Carrington M."/>
        </authorList>
    </citation>
    <scope>NUCLEOTIDE SEQUENCE [LARGE SCALE GENOMIC DNA]</scope>
    <source>
        <strain evidence="3">Edinburgh</strain>
    </source>
</reference>
<keyword evidence="2" id="KW-0812">Transmembrane</keyword>
<evidence type="ECO:0000313" key="3">
    <source>
        <dbReference type="EMBL" id="ORC81413.1"/>
    </source>
</evidence>
<evidence type="ECO:0000256" key="1">
    <source>
        <dbReference type="SAM" id="MobiDB-lite"/>
    </source>
</evidence>
<dbReference type="GeneID" id="39991558"/>
<proteinExistence type="predicted"/>
<keyword evidence="4" id="KW-1185">Reference proteome</keyword>
<dbReference type="Proteomes" id="UP000192257">
    <property type="component" value="Unassembled WGS sequence"/>
</dbReference>
<gene>
    <name evidence="3" type="ORF">TM35_001181010</name>
</gene>
<sequence length="146" mass="16205">MGALNIGTPYCKEPHGRLTPSPFAREHTTMMSVYCAHAFITHACLPLLFVCIGSVAHIKNTRVTQSEIEPPNTTRSQEPSGEQTQVKVGRHHPKSRITFTKPEIGNHHHCMGCENTLAGEKERCTSPTVFGMHTRPWGTKPGEKFT</sequence>
<feature type="compositionally biased region" description="Polar residues" evidence="1">
    <location>
        <begin position="65"/>
        <end position="86"/>
    </location>
</feature>
<keyword evidence="2" id="KW-0472">Membrane</keyword>
<evidence type="ECO:0000256" key="2">
    <source>
        <dbReference type="SAM" id="Phobius"/>
    </source>
</evidence>
<name>A0A1X0NF82_9TRYP</name>
<comment type="caution">
    <text evidence="3">The sequence shown here is derived from an EMBL/GenBank/DDBJ whole genome shotgun (WGS) entry which is preliminary data.</text>
</comment>
<dbReference type="EMBL" id="NBCO01000118">
    <property type="protein sequence ID" value="ORC81413.1"/>
    <property type="molecule type" value="Genomic_DNA"/>
</dbReference>